<proteinExistence type="inferred from homology"/>
<feature type="binding site" evidence="8">
    <location>
        <position position="188"/>
    </location>
    <ligand>
        <name>substrate</name>
    </ligand>
</feature>
<evidence type="ECO:0000256" key="8">
    <source>
        <dbReference type="HAMAP-Rule" id="MF_01445"/>
    </source>
</evidence>
<name>H2J3L4_MARPK</name>
<evidence type="ECO:0000256" key="6">
    <source>
        <dbReference type="ARBA" id="ARBA00023315"/>
    </source>
</evidence>
<accession>H2J3L4</accession>
<evidence type="ECO:0000256" key="5">
    <source>
        <dbReference type="ARBA" id="ARBA00023004"/>
    </source>
</evidence>
<dbReference type="GO" id="GO:0061711">
    <property type="term" value="F:tRNA N(6)-L-threonylcarbamoyladenine synthase activity"/>
    <property type="evidence" value="ECO:0007669"/>
    <property type="project" value="UniProtKB-EC"/>
</dbReference>
<dbReference type="RefSeq" id="WP_014295730.1">
    <property type="nucleotide sequence ID" value="NC_016751.1"/>
</dbReference>
<comment type="similarity">
    <text evidence="8">Belongs to the KAE1 / TsaD family.</text>
</comment>
<dbReference type="eggNOG" id="COG0533">
    <property type="taxonomic scope" value="Bacteria"/>
</dbReference>
<feature type="binding site" evidence="8">
    <location>
        <position position="119"/>
    </location>
    <ligand>
        <name>Fe cation</name>
        <dbReference type="ChEBI" id="CHEBI:24875"/>
    </ligand>
</feature>
<keyword evidence="2 8" id="KW-0808">Transferase</keyword>
<dbReference type="CDD" id="cd24133">
    <property type="entry name" value="ASKHA_NBD_TsaD_bac"/>
    <property type="match status" value="1"/>
</dbReference>
<dbReference type="GO" id="GO:0005737">
    <property type="term" value="C:cytoplasm"/>
    <property type="evidence" value="ECO:0007669"/>
    <property type="project" value="UniProtKB-SubCell"/>
</dbReference>
<evidence type="ECO:0000256" key="3">
    <source>
        <dbReference type="ARBA" id="ARBA00022694"/>
    </source>
</evidence>
<dbReference type="InterPro" id="IPR043129">
    <property type="entry name" value="ATPase_NBD"/>
</dbReference>
<evidence type="ECO:0000313" key="10">
    <source>
        <dbReference type="EMBL" id="AEX84658.1"/>
    </source>
</evidence>
<evidence type="ECO:0000259" key="9">
    <source>
        <dbReference type="Pfam" id="PF00814"/>
    </source>
</evidence>
<dbReference type="EMBL" id="CP003257">
    <property type="protein sequence ID" value="AEX84658.1"/>
    <property type="molecule type" value="Genomic_DNA"/>
</dbReference>
<reference evidence="11" key="2">
    <citation type="submission" date="2012-01" db="EMBL/GenBank/DDBJ databases">
        <title>Complete sequence of chromosome of Marinitoga piezophila KA3.</title>
        <authorList>
            <person name="Lucas S."/>
            <person name="Han J."/>
            <person name="Lapidus A."/>
            <person name="Cheng J.-F."/>
            <person name="Goodwin L."/>
            <person name="Pitluck S."/>
            <person name="Peters L."/>
            <person name="Mikhailova N."/>
            <person name="Teshima H."/>
            <person name="Detter J.C."/>
            <person name="Han C."/>
            <person name="Tapia R."/>
            <person name="Land M."/>
            <person name="Hauser L."/>
            <person name="Kyrpides N."/>
            <person name="Ivanova N."/>
            <person name="Pagani I."/>
            <person name="Jebbar M."/>
            <person name="Vannier P."/>
            <person name="Oger P."/>
            <person name="Cario A."/>
            <person name="Bartlett D."/>
            <person name="Noll K.M."/>
            <person name="Woyke T."/>
        </authorList>
    </citation>
    <scope>NUCLEOTIDE SEQUENCE [LARGE SCALE GENOMIC DNA]</scope>
    <source>
        <strain evidence="11">DSM 14283 / JCM 11233 / KA3</strain>
    </source>
</reference>
<keyword evidence="5 8" id="KW-0408">Iron</keyword>
<dbReference type="GO" id="GO:0005506">
    <property type="term" value="F:iron ion binding"/>
    <property type="evidence" value="ECO:0007669"/>
    <property type="project" value="UniProtKB-UniRule"/>
</dbReference>
<dbReference type="FunFam" id="3.30.420.40:FF:000040">
    <property type="entry name" value="tRNA N6-adenosine threonylcarbamoyltransferase"/>
    <property type="match status" value="1"/>
</dbReference>
<dbReference type="Gene3D" id="3.30.420.40">
    <property type="match status" value="2"/>
</dbReference>
<feature type="binding site" evidence="8">
    <location>
        <position position="184"/>
    </location>
    <ligand>
        <name>substrate</name>
    </ligand>
</feature>
<dbReference type="KEGG" id="mpz:Marpi_0203"/>
<comment type="catalytic activity">
    <reaction evidence="7 8">
        <text>L-threonylcarbamoyladenylate + adenosine(37) in tRNA = N(6)-L-threonylcarbamoyladenosine(37) in tRNA + AMP + H(+)</text>
        <dbReference type="Rhea" id="RHEA:37059"/>
        <dbReference type="Rhea" id="RHEA-COMP:10162"/>
        <dbReference type="Rhea" id="RHEA-COMP:10163"/>
        <dbReference type="ChEBI" id="CHEBI:15378"/>
        <dbReference type="ChEBI" id="CHEBI:73682"/>
        <dbReference type="ChEBI" id="CHEBI:74411"/>
        <dbReference type="ChEBI" id="CHEBI:74418"/>
        <dbReference type="ChEBI" id="CHEBI:456215"/>
        <dbReference type="EC" id="2.3.1.234"/>
    </reaction>
</comment>
<organism evidence="10 11">
    <name type="scientific">Marinitoga piezophila (strain DSM 14283 / JCM 11233 / KA3)</name>
    <dbReference type="NCBI Taxonomy" id="443254"/>
    <lineage>
        <taxon>Bacteria</taxon>
        <taxon>Thermotogati</taxon>
        <taxon>Thermotogota</taxon>
        <taxon>Thermotogae</taxon>
        <taxon>Petrotogales</taxon>
        <taxon>Petrotogaceae</taxon>
        <taxon>Marinitoga</taxon>
    </lineage>
</organism>
<dbReference type="NCBIfam" id="TIGR03723">
    <property type="entry name" value="T6A_TsaD_YgjD"/>
    <property type="match status" value="1"/>
</dbReference>
<feature type="binding site" evidence="8">
    <location>
        <begin position="138"/>
        <end position="142"/>
    </location>
    <ligand>
        <name>substrate</name>
    </ligand>
</feature>
<comment type="cofactor">
    <cofactor evidence="8">
        <name>Fe(2+)</name>
        <dbReference type="ChEBI" id="CHEBI:29033"/>
    </cofactor>
    <text evidence="8">Binds 1 Fe(2+) ion per subunit.</text>
</comment>
<dbReference type="InterPro" id="IPR017861">
    <property type="entry name" value="KAE1/TsaD"/>
</dbReference>
<evidence type="ECO:0000256" key="1">
    <source>
        <dbReference type="ARBA" id="ARBA00022490"/>
    </source>
</evidence>
<keyword evidence="1 8" id="KW-0963">Cytoplasm</keyword>
<dbReference type="Pfam" id="PF00814">
    <property type="entry name" value="TsaD"/>
    <property type="match status" value="1"/>
</dbReference>
<dbReference type="AlphaFoldDB" id="H2J3L4"/>
<dbReference type="GO" id="GO:0008233">
    <property type="term" value="F:peptidase activity"/>
    <property type="evidence" value="ECO:0007669"/>
    <property type="project" value="UniProtKB-KW"/>
</dbReference>
<keyword evidence="4 8" id="KW-0479">Metal-binding</keyword>
<dbReference type="InterPro" id="IPR017860">
    <property type="entry name" value="Peptidase_M22_CS"/>
</dbReference>
<feature type="binding site" evidence="8">
    <location>
        <position position="301"/>
    </location>
    <ligand>
        <name>Fe cation</name>
        <dbReference type="ChEBI" id="CHEBI:24875"/>
    </ligand>
</feature>
<dbReference type="SUPFAM" id="SSF53067">
    <property type="entry name" value="Actin-like ATPase domain"/>
    <property type="match status" value="2"/>
</dbReference>
<keyword evidence="6 8" id="KW-0012">Acyltransferase</keyword>
<feature type="domain" description="Gcp-like" evidence="9">
    <location>
        <begin position="27"/>
        <end position="307"/>
    </location>
</feature>
<dbReference type="PANTHER" id="PTHR11735:SF6">
    <property type="entry name" value="TRNA N6-ADENOSINE THREONYLCARBAMOYLTRANSFERASE, MITOCHONDRIAL"/>
    <property type="match status" value="1"/>
</dbReference>
<keyword evidence="11" id="KW-1185">Reference proteome</keyword>
<dbReference type="PANTHER" id="PTHR11735">
    <property type="entry name" value="TRNA N6-ADENOSINE THREONYLCARBAMOYLTRANSFERASE"/>
    <property type="match status" value="1"/>
</dbReference>
<reference evidence="10 11" key="1">
    <citation type="journal article" date="2012" name="J. Bacteriol.">
        <title>Complete Genome Sequence of the Thermophilic, Piezophilic, Heterotrophic Bacterium Marinitoga piezophila KA3.</title>
        <authorList>
            <person name="Lucas S."/>
            <person name="Han J."/>
            <person name="Lapidus A."/>
            <person name="Cheng J.F."/>
            <person name="Goodwin L.A."/>
            <person name="Pitluck S."/>
            <person name="Peters L."/>
            <person name="Mikhailova N."/>
            <person name="Teshima H."/>
            <person name="Detter J.C."/>
            <person name="Han C."/>
            <person name="Tapia R."/>
            <person name="Land M."/>
            <person name="Hauser L."/>
            <person name="Kyrpides N.C."/>
            <person name="Ivanova N."/>
            <person name="Pagani I."/>
            <person name="Vannier P."/>
            <person name="Oger P."/>
            <person name="Bartlett D.H."/>
            <person name="Noll K.M."/>
            <person name="Woyke T."/>
            <person name="Jebbar M."/>
        </authorList>
    </citation>
    <scope>NUCLEOTIDE SEQUENCE [LARGE SCALE GENOMIC DNA]</scope>
    <source>
        <strain evidence="11">DSM 14283 / JCM 11233 / KA3</strain>
    </source>
</reference>
<feature type="binding site" evidence="8">
    <location>
        <position position="272"/>
    </location>
    <ligand>
        <name>substrate</name>
    </ligand>
</feature>
<keyword evidence="10" id="KW-0378">Hydrolase</keyword>
<dbReference type="OrthoDB" id="9806197at2"/>
<evidence type="ECO:0000256" key="7">
    <source>
        <dbReference type="ARBA" id="ARBA00048117"/>
    </source>
</evidence>
<evidence type="ECO:0000313" key="11">
    <source>
        <dbReference type="Proteomes" id="UP000007161"/>
    </source>
</evidence>
<dbReference type="InterPro" id="IPR000905">
    <property type="entry name" value="Gcp-like_dom"/>
</dbReference>
<dbReference type="HAMAP" id="MF_01445">
    <property type="entry name" value="TsaD"/>
    <property type="match status" value="1"/>
</dbReference>
<feature type="binding site" evidence="8">
    <location>
        <position position="171"/>
    </location>
    <ligand>
        <name>substrate</name>
    </ligand>
</feature>
<keyword evidence="3 8" id="KW-0819">tRNA processing</keyword>
<keyword evidence="10" id="KW-0645">Protease</keyword>
<dbReference type="GO" id="GO:0006508">
    <property type="term" value="P:proteolysis"/>
    <property type="evidence" value="ECO:0007669"/>
    <property type="project" value="UniProtKB-KW"/>
</dbReference>
<dbReference type="PROSITE" id="PS01016">
    <property type="entry name" value="GLYCOPROTEASE"/>
    <property type="match status" value="1"/>
</dbReference>
<dbReference type="PRINTS" id="PR00789">
    <property type="entry name" value="OSIALOPTASE"/>
</dbReference>
<dbReference type="InterPro" id="IPR022450">
    <property type="entry name" value="TsaD"/>
</dbReference>
<dbReference type="Proteomes" id="UP000007161">
    <property type="component" value="Chromosome"/>
</dbReference>
<gene>
    <name evidence="8" type="primary">tsaD</name>
    <name evidence="10" type="ordered locus">Marpi_0203</name>
</gene>
<comment type="function">
    <text evidence="8">Required for the formation of a threonylcarbamoyl group on adenosine at position 37 (t(6)A37) in tRNAs that read codons beginning with adenine. Is involved in the transfer of the threonylcarbamoyl moiety of threonylcarbamoyl-AMP (TC-AMP) to the N6 group of A37, together with TsaE and TsaB. TsaD likely plays a direct catalytic role in this reaction.</text>
</comment>
<evidence type="ECO:0000256" key="4">
    <source>
        <dbReference type="ARBA" id="ARBA00022723"/>
    </source>
</evidence>
<evidence type="ECO:0000256" key="2">
    <source>
        <dbReference type="ARBA" id="ARBA00022679"/>
    </source>
</evidence>
<feature type="binding site" evidence="8">
    <location>
        <position position="115"/>
    </location>
    <ligand>
        <name>Fe cation</name>
        <dbReference type="ChEBI" id="CHEBI:24875"/>
    </ligand>
</feature>
<comment type="subcellular location">
    <subcellularLocation>
        <location evidence="8">Cytoplasm</location>
    </subcellularLocation>
</comment>
<dbReference type="STRING" id="443254.Marpi_0203"/>
<dbReference type="EC" id="2.3.1.234" evidence="8"/>
<dbReference type="HOGENOM" id="CLU_023208_0_2_0"/>
<protein>
    <recommendedName>
        <fullName evidence="8">tRNA N6-adenosine threonylcarbamoyltransferase</fullName>
        <ecNumber evidence="8">2.3.1.234</ecNumber>
    </recommendedName>
    <alternativeName>
        <fullName evidence="8">N6-L-threonylcarbamoyladenine synthase</fullName>
        <shortName evidence="8">t(6)A synthase</shortName>
    </alternativeName>
    <alternativeName>
        <fullName evidence="8">t(6)A37 threonylcarbamoyladenosine biosynthesis protein TsaD</fullName>
    </alternativeName>
    <alternativeName>
        <fullName evidence="8">tRNA threonylcarbamoyladenosine biosynthesis protein TsaD</fullName>
    </alternativeName>
</protein>
<dbReference type="GO" id="GO:0002949">
    <property type="term" value="P:tRNA threonylcarbamoyladenosine modification"/>
    <property type="evidence" value="ECO:0007669"/>
    <property type="project" value="UniProtKB-UniRule"/>
</dbReference>
<sequence length="335" mass="37034">MKEEPIIFSIETSCDETAVAILKGRNTVLSNLVVSQIDIHKIFGGVVPEIAARKHLNYLNQLTNKAFEEANIKPEEISAIAVTYGPGLVGALLIGLNFAKGLALNLNKPLIGVNHLYGHIYANFIAFDDLEPPFLVLLVSGGHTMILHAKDYLHFEIIGQTIDDAAGEAFDKVARLLNLGYPGGPKIDKLAQNGKPIYDFPKPLYHKGYDFSFSGLKTALLYFTKKNDNYKIEDVAASFQKALIDTLIHKTMKAAKDLKVDKIIIAGGVAANSYLRKRIEDEKAKRKNMKIYFPPLNLCTDNALMIARAGYEKFIRNSFADLSLDAVPNLGLRDI</sequence>
<dbReference type="NCBIfam" id="TIGR00329">
    <property type="entry name" value="gcp_kae1"/>
    <property type="match status" value="1"/>
</dbReference>